<evidence type="ECO:0000256" key="6">
    <source>
        <dbReference type="ARBA" id="ARBA00023014"/>
    </source>
</evidence>
<comment type="caution">
    <text evidence="11">The sequence shown here is derived from an EMBL/GenBank/DDBJ whole genome shotgun (WGS) entry which is preliminary data.</text>
</comment>
<feature type="region of interest" description="Disordered" evidence="7">
    <location>
        <begin position="1075"/>
        <end position="1097"/>
    </location>
</feature>
<evidence type="ECO:0000256" key="2">
    <source>
        <dbReference type="ARBA" id="ARBA00022485"/>
    </source>
</evidence>
<keyword evidence="12" id="KW-1185">Reference proteome</keyword>
<dbReference type="GO" id="GO:0030976">
    <property type="term" value="F:thiamine pyrophosphate binding"/>
    <property type="evidence" value="ECO:0007669"/>
    <property type="project" value="InterPro"/>
</dbReference>
<dbReference type="GO" id="GO:0000287">
    <property type="term" value="F:magnesium ion binding"/>
    <property type="evidence" value="ECO:0007669"/>
    <property type="project" value="UniProtKB-ARBA"/>
</dbReference>
<dbReference type="GO" id="GO:0045333">
    <property type="term" value="P:cellular respiration"/>
    <property type="evidence" value="ECO:0007669"/>
    <property type="project" value="UniProtKB-ARBA"/>
</dbReference>
<dbReference type="InterPro" id="IPR019752">
    <property type="entry name" value="Pyrv/ketoisovalerate_OxRed_cat"/>
</dbReference>
<accession>A0A1Q9LFV6</accession>
<dbReference type="RefSeq" id="WP_075977508.1">
    <property type="nucleotide sequence ID" value="NZ_MKQR01000026.1"/>
</dbReference>
<evidence type="ECO:0000259" key="8">
    <source>
        <dbReference type="Pfam" id="PF01558"/>
    </source>
</evidence>
<evidence type="ECO:0000256" key="1">
    <source>
        <dbReference type="ARBA" id="ARBA00022448"/>
    </source>
</evidence>
<keyword evidence="5" id="KW-0408">Iron</keyword>
<gene>
    <name evidence="11" type="ORF">BJP25_30200</name>
</gene>
<feature type="domain" description="Pyruvate/ketoisovalerate oxidoreductase catalytic" evidence="8">
    <location>
        <begin position="693"/>
        <end position="871"/>
    </location>
</feature>
<keyword evidence="2" id="KW-0004">4Fe-4S</keyword>
<dbReference type="GO" id="GO:0051539">
    <property type="term" value="F:4 iron, 4 sulfur cluster binding"/>
    <property type="evidence" value="ECO:0007669"/>
    <property type="project" value="UniProtKB-KW"/>
</dbReference>
<dbReference type="Pfam" id="PF20169">
    <property type="entry name" value="DUF6537"/>
    <property type="match status" value="1"/>
</dbReference>
<dbReference type="SUPFAM" id="SSF53323">
    <property type="entry name" value="Pyruvate-ferredoxin oxidoreductase, PFOR, domain III"/>
    <property type="match status" value="1"/>
</dbReference>
<dbReference type="SUPFAM" id="SSF52518">
    <property type="entry name" value="Thiamin diphosphate-binding fold (THDP-binding)"/>
    <property type="match status" value="2"/>
</dbReference>
<reference evidence="11 12" key="1">
    <citation type="submission" date="2016-10" db="EMBL/GenBank/DDBJ databases">
        <title>The Draft Genome Sequence of Actinokineospora bangkokensis 44EHWT reveals the biosynthetic pathway of antifungal compounds Thailandins with unusual extender unit butylmalonyl-CoA.</title>
        <authorList>
            <person name="Greule A."/>
            <person name="Intra B."/>
            <person name="Flemming S."/>
            <person name="Rommel M.G."/>
            <person name="Panbangred W."/>
            <person name="Bechthold A."/>
        </authorList>
    </citation>
    <scope>NUCLEOTIDE SEQUENCE [LARGE SCALE GENOMIC DNA]</scope>
    <source>
        <strain evidence="11 12">44EHW</strain>
    </source>
</reference>
<dbReference type="Gene3D" id="3.40.50.970">
    <property type="match status" value="1"/>
</dbReference>
<dbReference type="NCBIfam" id="NF009589">
    <property type="entry name" value="PRK13030.1"/>
    <property type="match status" value="1"/>
</dbReference>
<dbReference type="InterPro" id="IPR046667">
    <property type="entry name" value="DUF6537"/>
</dbReference>
<name>A0A1Q9LFV6_9PSEU</name>
<organism evidence="11 12">
    <name type="scientific">Actinokineospora bangkokensis</name>
    <dbReference type="NCBI Taxonomy" id="1193682"/>
    <lineage>
        <taxon>Bacteria</taxon>
        <taxon>Bacillati</taxon>
        <taxon>Actinomycetota</taxon>
        <taxon>Actinomycetes</taxon>
        <taxon>Pseudonocardiales</taxon>
        <taxon>Pseudonocardiaceae</taxon>
        <taxon>Actinokineospora</taxon>
    </lineage>
</organism>
<protein>
    <recommendedName>
        <fullName evidence="13">Indolepyruvate ferredoxin oxidoreductase</fullName>
    </recommendedName>
</protein>
<keyword evidence="6" id="KW-0411">Iron-sulfur</keyword>
<dbReference type="PANTHER" id="PTHR48084">
    <property type="entry name" value="2-OXOGLUTARATE OXIDOREDUCTASE SUBUNIT KORB-RELATED"/>
    <property type="match status" value="1"/>
</dbReference>
<proteinExistence type="predicted"/>
<dbReference type="OrthoDB" id="9803617at2"/>
<keyword evidence="2" id="KW-0479">Metal-binding</keyword>
<dbReference type="STRING" id="1193682.BJP25_30200"/>
<dbReference type="InterPro" id="IPR011766">
    <property type="entry name" value="TPP_enzyme_TPP-bd"/>
</dbReference>
<feature type="domain" description="Thiamine pyrophosphate enzyme TPP-binding" evidence="9">
    <location>
        <begin position="431"/>
        <end position="578"/>
    </location>
</feature>
<dbReference type="NCBIfam" id="NF009588">
    <property type="entry name" value="PRK13029.1"/>
    <property type="match status" value="1"/>
</dbReference>
<keyword evidence="4" id="KW-0560">Oxidoreductase</keyword>
<sequence length="1097" mass="116806">MLLVEGPAALSGVSALGRLLLDQHHADRARGWRTAGLVSGYRGSPLGGLDLLLQRGAAVFGRHDVHFVPGVNEELGATAVYGSQLATQLPGPRFDGVFGLWYGKAPGVDRSADAIKHGTWMGTTPRGGVLAVAGDDPASKSSSLPSASAQALAECYLPVLAPADVADVLRLGRIGFELSRYCGSWTGFTVVTDVADAYESVLLGEPVEVVTPEFEWDGRPWAPTRHPGVDIPRARAMEREVLEGRPAAAVAFAAANGVDQVVGAADARLGLVAAGHDYACLRDALDRLGLTGPELDRRGVRVLRLGLVHPLDAAGLRRFAAGLPELVVVEAKRGFVEAQVKEALYDLPDRPRVWGKRGPAGALVPVDGALDADRLRAALGPFLAERVGAEHVDLPKPARISLPLARTPFFCSGCPHNRSTVVPEGSLAGAGIGCHTMTTLVGRSEGFTQMGGEGAQWVGAERFTDVEHLFQNMGDGTFFHSGALAVRQAVAAGTTITFKLLHNSAVAMTGGQPADGAVSPAAITAMLHAEGVVRTVVVTDDPTRYPRSAPWAPGVTVRHRDDLDEVQRELREVPGVTVLLYDQECAAELRRKRKRSPERRPVVRINERVCEGCGDCARKSNCLSLEPVETELGRKTRIDEGSCNDDLSCLSGDCPSFVLVPPAERAEVERVEIGDLPEPVRPARANVVLVGIGGTGVVTANQVLATAAVLDGLSVRALDQTGLSQKAGAVVSHLRIGTGRAGQVPAGAADAYLAFDPLAAAAEPTLSTCSPRTTAVVSSAAVPTGAMITDSSLAFPADLPQAIAARVARSLVLDAQALSRRLFADTSCANFLLIGAAYQLGLLPPSAAAIEAAIDRNGVNTATTTQAFRAGRRLALDPAWPPPPAQADTPFDRRADLESYQDKRLADHYAHFVATVRAAEHAAGTTGAFTRAVEVNLHKLMTYKDEYEVARLHLSAGYPEGTRYRLHPPLLRALGMRPITLHRTARPAFTTLHRLRWLRRHPWLNPFGATHLRRTERRLIRDYQRLITDLLPALGTARYDALVELADLPHLIRGYESLKLTAIAHYESRLAALRPTPAGQHPTSPDTPAATLGGPGR</sequence>
<dbReference type="InterPro" id="IPR051457">
    <property type="entry name" value="2-oxoacid:Fd_oxidoreductase"/>
</dbReference>
<keyword evidence="1" id="KW-0813">Transport</keyword>
<evidence type="ECO:0000313" key="11">
    <source>
        <dbReference type="EMBL" id="OLR90839.1"/>
    </source>
</evidence>
<dbReference type="Proteomes" id="UP000186040">
    <property type="component" value="Unassembled WGS sequence"/>
</dbReference>
<evidence type="ECO:0000256" key="3">
    <source>
        <dbReference type="ARBA" id="ARBA00022982"/>
    </source>
</evidence>
<dbReference type="Pfam" id="PF01558">
    <property type="entry name" value="POR"/>
    <property type="match status" value="1"/>
</dbReference>
<dbReference type="InterPro" id="IPR029061">
    <property type="entry name" value="THDP-binding"/>
</dbReference>
<dbReference type="Pfam" id="PF02775">
    <property type="entry name" value="TPP_enzyme_C"/>
    <property type="match status" value="1"/>
</dbReference>
<dbReference type="EMBL" id="MKQR01000026">
    <property type="protein sequence ID" value="OLR90839.1"/>
    <property type="molecule type" value="Genomic_DNA"/>
</dbReference>
<dbReference type="SUPFAM" id="SSF52922">
    <property type="entry name" value="TK C-terminal domain-like"/>
    <property type="match status" value="1"/>
</dbReference>
<evidence type="ECO:0000256" key="5">
    <source>
        <dbReference type="ARBA" id="ARBA00023004"/>
    </source>
</evidence>
<dbReference type="Gene3D" id="3.40.920.10">
    <property type="entry name" value="Pyruvate-ferredoxin oxidoreductase, PFOR, domain III"/>
    <property type="match status" value="1"/>
</dbReference>
<dbReference type="CDD" id="cd07034">
    <property type="entry name" value="TPP_PYR_PFOR_IOR-alpha_like"/>
    <property type="match status" value="1"/>
</dbReference>
<dbReference type="InterPro" id="IPR002869">
    <property type="entry name" value="Pyrv_flavodox_OxRed_cen"/>
</dbReference>
<dbReference type="AlphaFoldDB" id="A0A1Q9LFV6"/>
<evidence type="ECO:0000256" key="7">
    <source>
        <dbReference type="SAM" id="MobiDB-lite"/>
    </source>
</evidence>
<evidence type="ECO:0000256" key="4">
    <source>
        <dbReference type="ARBA" id="ARBA00023002"/>
    </source>
</evidence>
<evidence type="ECO:0000313" key="12">
    <source>
        <dbReference type="Proteomes" id="UP000186040"/>
    </source>
</evidence>
<dbReference type="PANTHER" id="PTHR48084:SF3">
    <property type="entry name" value="SUBUNIT OF PYRUVATE:FLAVODOXIN OXIDOREDUCTASE"/>
    <property type="match status" value="1"/>
</dbReference>
<evidence type="ECO:0000259" key="9">
    <source>
        <dbReference type="Pfam" id="PF02775"/>
    </source>
</evidence>
<keyword evidence="3" id="KW-0249">Electron transport</keyword>
<feature type="domain" description="DUF6537" evidence="10">
    <location>
        <begin position="892"/>
        <end position="1071"/>
    </location>
</feature>
<evidence type="ECO:0000259" key="10">
    <source>
        <dbReference type="Pfam" id="PF20169"/>
    </source>
</evidence>
<dbReference type="InterPro" id="IPR002880">
    <property type="entry name" value="Pyrv_Fd/Flavodoxin_OxRdtase_N"/>
</dbReference>
<dbReference type="InterPro" id="IPR009014">
    <property type="entry name" value="Transketo_C/PFOR_II"/>
</dbReference>
<dbReference type="GO" id="GO:0016625">
    <property type="term" value="F:oxidoreductase activity, acting on the aldehyde or oxo group of donors, iron-sulfur protein as acceptor"/>
    <property type="evidence" value="ECO:0007669"/>
    <property type="project" value="UniProtKB-ARBA"/>
</dbReference>
<evidence type="ECO:0008006" key="13">
    <source>
        <dbReference type="Google" id="ProtNLM"/>
    </source>
</evidence>